<proteinExistence type="predicted"/>
<organism evidence="2 3">
    <name type="scientific">Edaphochlamys debaryana</name>
    <dbReference type="NCBI Taxonomy" id="47281"/>
    <lineage>
        <taxon>Eukaryota</taxon>
        <taxon>Viridiplantae</taxon>
        <taxon>Chlorophyta</taxon>
        <taxon>core chlorophytes</taxon>
        <taxon>Chlorophyceae</taxon>
        <taxon>CS clade</taxon>
        <taxon>Chlamydomonadales</taxon>
        <taxon>Chlamydomonadales incertae sedis</taxon>
        <taxon>Edaphochlamys</taxon>
    </lineage>
</organism>
<dbReference type="InterPro" id="IPR014044">
    <property type="entry name" value="CAP_dom"/>
</dbReference>
<sequence length="85" mass="8988">MGLCDYDPTDPDPQSSRYSQMVWSSTKKVGCGFRTCGGGGYIVCMYDTPSTAAGLTAASFKSNVQVPKTVPFFCPSSSTAATGRR</sequence>
<comment type="caution">
    <text evidence="2">The sequence shown here is derived from an EMBL/GenBank/DDBJ whole genome shotgun (WGS) entry which is preliminary data.</text>
</comment>
<protein>
    <recommendedName>
        <fullName evidence="1">SCP domain-containing protein</fullName>
    </recommendedName>
</protein>
<dbReference type="EMBL" id="JAEHOE010000004">
    <property type="protein sequence ID" value="KAG2500304.1"/>
    <property type="molecule type" value="Genomic_DNA"/>
</dbReference>
<dbReference type="InterPro" id="IPR035940">
    <property type="entry name" value="CAP_sf"/>
</dbReference>
<dbReference type="Gene3D" id="3.40.33.10">
    <property type="entry name" value="CAP"/>
    <property type="match status" value="1"/>
</dbReference>
<name>A0A836C5W9_9CHLO</name>
<keyword evidence="3" id="KW-1185">Reference proteome</keyword>
<reference evidence="2" key="1">
    <citation type="journal article" date="2020" name="bioRxiv">
        <title>Comparative genomics of Chlamydomonas.</title>
        <authorList>
            <person name="Craig R.J."/>
            <person name="Hasan A.R."/>
            <person name="Ness R.W."/>
            <person name="Keightley P.D."/>
        </authorList>
    </citation>
    <scope>NUCLEOTIDE SEQUENCE</scope>
    <source>
        <strain evidence="2">CCAP 11/70</strain>
    </source>
</reference>
<gene>
    <name evidence="2" type="ORF">HYH03_001881</name>
</gene>
<accession>A0A836C5W9</accession>
<feature type="domain" description="SCP" evidence="1">
    <location>
        <begin position="11"/>
        <end position="46"/>
    </location>
</feature>
<evidence type="ECO:0000313" key="2">
    <source>
        <dbReference type="EMBL" id="KAG2500304.1"/>
    </source>
</evidence>
<evidence type="ECO:0000259" key="1">
    <source>
        <dbReference type="Pfam" id="PF00188"/>
    </source>
</evidence>
<dbReference type="Proteomes" id="UP000612055">
    <property type="component" value="Unassembled WGS sequence"/>
</dbReference>
<dbReference type="AlphaFoldDB" id="A0A836C5W9"/>
<dbReference type="Pfam" id="PF00188">
    <property type="entry name" value="CAP"/>
    <property type="match status" value="1"/>
</dbReference>
<dbReference type="SUPFAM" id="SSF55797">
    <property type="entry name" value="PR-1-like"/>
    <property type="match status" value="1"/>
</dbReference>
<evidence type="ECO:0000313" key="3">
    <source>
        <dbReference type="Proteomes" id="UP000612055"/>
    </source>
</evidence>